<evidence type="ECO:0000313" key="1">
    <source>
        <dbReference type="EMBL" id="EJK66463.1"/>
    </source>
</evidence>
<comment type="caution">
    <text evidence="1">The sequence shown here is derived from an EMBL/GenBank/DDBJ whole genome shotgun (WGS) entry which is preliminary data.</text>
</comment>
<gene>
    <name evidence="1" type="ORF">THAOC_12621</name>
</gene>
<dbReference type="AlphaFoldDB" id="K0SJJ6"/>
<evidence type="ECO:0000313" key="2">
    <source>
        <dbReference type="Proteomes" id="UP000266841"/>
    </source>
</evidence>
<protein>
    <submittedName>
        <fullName evidence="1">Uncharacterized protein</fullName>
    </submittedName>
</protein>
<proteinExistence type="predicted"/>
<dbReference type="Proteomes" id="UP000266841">
    <property type="component" value="Unassembled WGS sequence"/>
</dbReference>
<name>K0SJJ6_THAOC</name>
<reference evidence="1 2" key="1">
    <citation type="journal article" date="2012" name="Genome Biol.">
        <title>Genome and low-iron response of an oceanic diatom adapted to chronic iron limitation.</title>
        <authorList>
            <person name="Lommer M."/>
            <person name="Specht M."/>
            <person name="Roy A.S."/>
            <person name="Kraemer L."/>
            <person name="Andreson R."/>
            <person name="Gutowska M.A."/>
            <person name="Wolf J."/>
            <person name="Bergner S.V."/>
            <person name="Schilhabel M.B."/>
            <person name="Klostermeier U.C."/>
            <person name="Beiko R.G."/>
            <person name="Rosenstiel P."/>
            <person name="Hippler M."/>
            <person name="Laroche J."/>
        </authorList>
    </citation>
    <scope>NUCLEOTIDE SEQUENCE [LARGE SCALE GENOMIC DNA]</scope>
    <source>
        <strain evidence="1 2">CCMP1005</strain>
    </source>
</reference>
<sequence length="245" mass="25526">MWPGGSSVPLSQMLCSLNQSSGSRARSPILLERGAMIKWELSTGGSLPSPTSEGLVAAAAANPAYQFDQQLWSCHSGGSMQLQRAPRQQPSAAQPAASARWLPWRLIFHEQVKRPALTAPQQWLGPRLFASSEEAHPGCLTAHRLVGEIPSIGGGSSTSSCWVEDSGQISFGRASHSALVAGGVGSVGSSSPAQLDRQLRWTLTRWRGDEIGCTAARPAATGQAGSIGSISLSSGAGAWVSPSAK</sequence>
<keyword evidence="2" id="KW-1185">Reference proteome</keyword>
<accession>K0SJJ6</accession>
<dbReference type="EMBL" id="AGNL01014938">
    <property type="protein sequence ID" value="EJK66463.1"/>
    <property type="molecule type" value="Genomic_DNA"/>
</dbReference>
<feature type="non-terminal residue" evidence="1">
    <location>
        <position position="245"/>
    </location>
</feature>
<organism evidence="1 2">
    <name type="scientific">Thalassiosira oceanica</name>
    <name type="common">Marine diatom</name>
    <dbReference type="NCBI Taxonomy" id="159749"/>
    <lineage>
        <taxon>Eukaryota</taxon>
        <taxon>Sar</taxon>
        <taxon>Stramenopiles</taxon>
        <taxon>Ochrophyta</taxon>
        <taxon>Bacillariophyta</taxon>
        <taxon>Coscinodiscophyceae</taxon>
        <taxon>Thalassiosirophycidae</taxon>
        <taxon>Thalassiosirales</taxon>
        <taxon>Thalassiosiraceae</taxon>
        <taxon>Thalassiosira</taxon>
    </lineage>
</organism>